<accession>A0A379CB99</accession>
<dbReference type="Gene3D" id="1.10.530.40">
    <property type="match status" value="1"/>
</dbReference>
<dbReference type="PANTHER" id="PTHR38107">
    <property type="match status" value="1"/>
</dbReference>
<dbReference type="InterPro" id="IPR023347">
    <property type="entry name" value="Lysozyme_dom_sf"/>
</dbReference>
<keyword evidence="8" id="KW-1185">Reference proteome</keyword>
<keyword evidence="2 6" id="KW-0929">Antimicrobial</keyword>
<dbReference type="CDD" id="cd16901">
    <property type="entry name" value="lyz_P1"/>
    <property type="match status" value="1"/>
</dbReference>
<reference evidence="7 8" key="1">
    <citation type="submission" date="2018-06" db="EMBL/GenBank/DDBJ databases">
        <authorList>
            <consortium name="Pathogen Informatics"/>
            <person name="Doyle S."/>
        </authorList>
    </citation>
    <scope>NUCLEOTIDE SEQUENCE [LARGE SCALE GENOMIC DNA]</scope>
    <source>
        <strain evidence="7 8">NCTC12872</strain>
    </source>
</reference>
<organism evidence="7 8">
    <name type="scientific">Phocoenobacter uteri</name>
    <dbReference type="NCBI Taxonomy" id="146806"/>
    <lineage>
        <taxon>Bacteria</taxon>
        <taxon>Pseudomonadati</taxon>
        <taxon>Pseudomonadota</taxon>
        <taxon>Gammaproteobacteria</taxon>
        <taxon>Pasteurellales</taxon>
        <taxon>Pasteurellaceae</taxon>
        <taxon>Phocoenobacter</taxon>
    </lineage>
</organism>
<dbReference type="RefSeq" id="WP_115315477.1">
    <property type="nucleotide sequence ID" value="NZ_LWIF01000001.1"/>
</dbReference>
<dbReference type="GO" id="GO:0031640">
    <property type="term" value="P:killing of cells of another organism"/>
    <property type="evidence" value="ECO:0007669"/>
    <property type="project" value="UniProtKB-KW"/>
</dbReference>
<keyword evidence="3 6" id="KW-0081">Bacteriolytic enzyme</keyword>
<evidence type="ECO:0000256" key="4">
    <source>
        <dbReference type="ARBA" id="ARBA00022801"/>
    </source>
</evidence>
<name>A0A379CB99_9PAST</name>
<evidence type="ECO:0000256" key="2">
    <source>
        <dbReference type="ARBA" id="ARBA00022529"/>
    </source>
</evidence>
<protein>
    <recommendedName>
        <fullName evidence="6">Lysozyme</fullName>
        <ecNumber evidence="6">3.2.1.17</ecNumber>
    </recommendedName>
</protein>
<evidence type="ECO:0000256" key="6">
    <source>
        <dbReference type="RuleBase" id="RU003788"/>
    </source>
</evidence>
<evidence type="ECO:0000256" key="5">
    <source>
        <dbReference type="ARBA" id="ARBA00023295"/>
    </source>
</evidence>
<dbReference type="InterPro" id="IPR051018">
    <property type="entry name" value="Bacteriophage_GH24"/>
</dbReference>
<dbReference type="InterPro" id="IPR034690">
    <property type="entry name" value="Endolysin_T4_type"/>
</dbReference>
<evidence type="ECO:0000313" key="8">
    <source>
        <dbReference type="Proteomes" id="UP000255417"/>
    </source>
</evidence>
<evidence type="ECO:0000256" key="3">
    <source>
        <dbReference type="ARBA" id="ARBA00022638"/>
    </source>
</evidence>
<dbReference type="GO" id="GO:0003796">
    <property type="term" value="F:lysozyme activity"/>
    <property type="evidence" value="ECO:0007669"/>
    <property type="project" value="UniProtKB-EC"/>
</dbReference>
<dbReference type="GO" id="GO:0009253">
    <property type="term" value="P:peptidoglycan catabolic process"/>
    <property type="evidence" value="ECO:0007669"/>
    <property type="project" value="InterPro"/>
</dbReference>
<dbReference type="InterPro" id="IPR002196">
    <property type="entry name" value="Glyco_hydro_24"/>
</dbReference>
<gene>
    <name evidence="7" type="ORF">NCTC12872_00947</name>
</gene>
<dbReference type="GO" id="GO:0016998">
    <property type="term" value="P:cell wall macromolecule catabolic process"/>
    <property type="evidence" value="ECO:0007669"/>
    <property type="project" value="InterPro"/>
</dbReference>
<comment type="similarity">
    <text evidence="6">Belongs to the glycosyl hydrolase 24 family.</text>
</comment>
<dbReference type="EMBL" id="UGTA01000001">
    <property type="protein sequence ID" value="SUB58976.1"/>
    <property type="molecule type" value="Genomic_DNA"/>
</dbReference>
<dbReference type="GO" id="GO:0042742">
    <property type="term" value="P:defense response to bacterium"/>
    <property type="evidence" value="ECO:0007669"/>
    <property type="project" value="UniProtKB-KW"/>
</dbReference>
<dbReference type="Pfam" id="PF00959">
    <property type="entry name" value="Phage_lysozyme"/>
    <property type="match status" value="1"/>
</dbReference>
<dbReference type="HAMAP" id="MF_04110">
    <property type="entry name" value="ENDOLYSIN_T4"/>
    <property type="match status" value="1"/>
</dbReference>
<dbReference type="EC" id="3.2.1.17" evidence="6"/>
<proteinExistence type="inferred from homology"/>
<evidence type="ECO:0000256" key="1">
    <source>
        <dbReference type="ARBA" id="ARBA00000632"/>
    </source>
</evidence>
<keyword evidence="5 6" id="KW-0326">Glycosidase</keyword>
<keyword evidence="4 6" id="KW-0378">Hydrolase</keyword>
<sequence>MKHLKIGVCSVVTIIGIMMTNYSDEIRTTQKGLEIIGNAEGCRKYPYKCPADILTVGIGSTQGSGDVIEIREYSDEEIAERWKNDIRKAEECVNQFANGENLPQGAFEAATSITFNVGCSRMRYSTLFRYARAGKIKAMCDQFPRWKYAGGKVLKGLVTRREKERELCLADK</sequence>
<dbReference type="InterPro" id="IPR023346">
    <property type="entry name" value="Lysozyme-like_dom_sf"/>
</dbReference>
<dbReference type="PANTHER" id="PTHR38107:SF4">
    <property type="entry name" value="LYSOZYME"/>
    <property type="match status" value="1"/>
</dbReference>
<dbReference type="SUPFAM" id="SSF53955">
    <property type="entry name" value="Lysozyme-like"/>
    <property type="match status" value="1"/>
</dbReference>
<dbReference type="Proteomes" id="UP000255417">
    <property type="component" value="Unassembled WGS sequence"/>
</dbReference>
<dbReference type="OrthoDB" id="8141296at2"/>
<evidence type="ECO:0000313" key="7">
    <source>
        <dbReference type="EMBL" id="SUB58976.1"/>
    </source>
</evidence>
<dbReference type="AlphaFoldDB" id="A0A379CB99"/>
<comment type="catalytic activity">
    <reaction evidence="1 6">
        <text>Hydrolysis of (1-&gt;4)-beta-linkages between N-acetylmuramic acid and N-acetyl-D-glucosamine residues in a peptidoglycan and between N-acetyl-D-glucosamine residues in chitodextrins.</text>
        <dbReference type="EC" id="3.2.1.17"/>
    </reaction>
</comment>